<dbReference type="InterPro" id="IPR029058">
    <property type="entry name" value="AB_hydrolase_fold"/>
</dbReference>
<keyword evidence="3" id="KW-0378">Hydrolase</keyword>
<name>A0A538U9P7_UNCEI</name>
<dbReference type="GO" id="GO:0016787">
    <property type="term" value="F:hydrolase activity"/>
    <property type="evidence" value="ECO:0007669"/>
    <property type="project" value="UniProtKB-KW"/>
</dbReference>
<evidence type="ECO:0000256" key="1">
    <source>
        <dbReference type="ARBA" id="ARBA00022679"/>
    </source>
</evidence>
<feature type="non-terminal residue" evidence="3">
    <location>
        <position position="219"/>
    </location>
</feature>
<protein>
    <submittedName>
        <fullName evidence="3">Alpha/beta fold hydrolase</fullName>
    </submittedName>
</protein>
<dbReference type="GO" id="GO:0009092">
    <property type="term" value="P:homoserine metabolic process"/>
    <property type="evidence" value="ECO:0007669"/>
    <property type="project" value="TreeGrafter"/>
</dbReference>
<keyword evidence="1" id="KW-0808">Transferase</keyword>
<dbReference type="Proteomes" id="UP000319836">
    <property type="component" value="Unassembled WGS sequence"/>
</dbReference>
<organism evidence="3 4">
    <name type="scientific">Eiseniibacteriota bacterium</name>
    <dbReference type="NCBI Taxonomy" id="2212470"/>
    <lineage>
        <taxon>Bacteria</taxon>
        <taxon>Candidatus Eiseniibacteriota</taxon>
    </lineage>
</organism>
<gene>
    <name evidence="3" type="ORF">E6K80_02325</name>
</gene>
<evidence type="ECO:0000259" key="2">
    <source>
        <dbReference type="Pfam" id="PF00561"/>
    </source>
</evidence>
<feature type="domain" description="AB hydrolase-1" evidence="2">
    <location>
        <begin position="59"/>
        <end position="205"/>
    </location>
</feature>
<dbReference type="Pfam" id="PF00561">
    <property type="entry name" value="Abhydrolase_1"/>
    <property type="match status" value="1"/>
</dbReference>
<dbReference type="PANTHER" id="PTHR32268:SF11">
    <property type="entry name" value="HOMOSERINE O-ACETYLTRANSFERASE"/>
    <property type="match status" value="1"/>
</dbReference>
<dbReference type="GO" id="GO:0004414">
    <property type="term" value="F:homoserine O-acetyltransferase activity"/>
    <property type="evidence" value="ECO:0007669"/>
    <property type="project" value="TreeGrafter"/>
</dbReference>
<sequence length="219" mass="24501">MSPEDRRNDAGRRRATMRRVVFLAMGAALALLMARSGGATEGDAVFRDFRFHCHVVSGVLILHGTGGSGRQFLARSFADELYGLGAPLDTTRWYVILPDGIGHGRSSKPSDGLHAHFPAYDYDDMVEAQYRLLTERLSVRHLRLVMGTSMGGMQTWMWGEAHPEFMDALMPLACLPVAIVGRNRLWREMIVEAIRQDPEWKNGDYVEEPRGGLRTAVDL</sequence>
<dbReference type="InterPro" id="IPR008220">
    <property type="entry name" value="HAT_MetX-like"/>
</dbReference>
<dbReference type="AlphaFoldDB" id="A0A538U9P7"/>
<dbReference type="EMBL" id="VBPA01000050">
    <property type="protein sequence ID" value="TMQ72618.1"/>
    <property type="molecule type" value="Genomic_DNA"/>
</dbReference>
<dbReference type="Gene3D" id="3.40.50.1820">
    <property type="entry name" value="alpha/beta hydrolase"/>
    <property type="match status" value="1"/>
</dbReference>
<dbReference type="SUPFAM" id="SSF53474">
    <property type="entry name" value="alpha/beta-Hydrolases"/>
    <property type="match status" value="1"/>
</dbReference>
<evidence type="ECO:0000313" key="4">
    <source>
        <dbReference type="Proteomes" id="UP000319836"/>
    </source>
</evidence>
<evidence type="ECO:0000313" key="3">
    <source>
        <dbReference type="EMBL" id="TMQ72618.1"/>
    </source>
</evidence>
<accession>A0A538U9P7</accession>
<comment type="caution">
    <text evidence="3">The sequence shown here is derived from an EMBL/GenBank/DDBJ whole genome shotgun (WGS) entry which is preliminary data.</text>
</comment>
<dbReference type="GO" id="GO:0009086">
    <property type="term" value="P:methionine biosynthetic process"/>
    <property type="evidence" value="ECO:0007669"/>
    <property type="project" value="TreeGrafter"/>
</dbReference>
<dbReference type="InterPro" id="IPR000073">
    <property type="entry name" value="AB_hydrolase_1"/>
</dbReference>
<dbReference type="PANTHER" id="PTHR32268">
    <property type="entry name" value="HOMOSERINE O-ACETYLTRANSFERASE"/>
    <property type="match status" value="1"/>
</dbReference>
<reference evidence="3 4" key="1">
    <citation type="journal article" date="2019" name="Nat. Microbiol.">
        <title>Mediterranean grassland soil C-N compound turnover is dependent on rainfall and depth, and is mediated by genomically divergent microorganisms.</title>
        <authorList>
            <person name="Diamond S."/>
            <person name="Andeer P.F."/>
            <person name="Li Z."/>
            <person name="Crits-Christoph A."/>
            <person name="Burstein D."/>
            <person name="Anantharaman K."/>
            <person name="Lane K.R."/>
            <person name="Thomas B.C."/>
            <person name="Pan C."/>
            <person name="Northen T.R."/>
            <person name="Banfield J.F."/>
        </authorList>
    </citation>
    <scope>NUCLEOTIDE SEQUENCE [LARGE SCALE GENOMIC DNA]</scope>
    <source>
        <strain evidence="3">WS_10</strain>
    </source>
</reference>
<proteinExistence type="predicted"/>